<dbReference type="GO" id="GO:0003723">
    <property type="term" value="F:RNA binding"/>
    <property type="evidence" value="ECO:0007669"/>
    <property type="project" value="UniProtKB-UniRule"/>
</dbReference>
<dbReference type="InterPro" id="IPR000504">
    <property type="entry name" value="RRM_dom"/>
</dbReference>
<dbReference type="Pfam" id="PF00076">
    <property type="entry name" value="RRM_1"/>
    <property type="match status" value="1"/>
</dbReference>
<dbReference type="OrthoDB" id="431169at2759"/>
<name>A0A316UW39_9BASI</name>
<dbReference type="STRING" id="1569628.A0A316UW39"/>
<dbReference type="AlphaFoldDB" id="A0A316UW39"/>
<gene>
    <name evidence="5" type="ORF">BDZ90DRAFT_206019</name>
</gene>
<reference evidence="5 6" key="1">
    <citation type="journal article" date="2018" name="Mol. Biol. Evol.">
        <title>Broad Genomic Sampling Reveals a Smut Pathogenic Ancestry of the Fungal Clade Ustilaginomycotina.</title>
        <authorList>
            <person name="Kijpornyongpan T."/>
            <person name="Mondo S.J."/>
            <person name="Barry K."/>
            <person name="Sandor L."/>
            <person name="Lee J."/>
            <person name="Lipzen A."/>
            <person name="Pangilinan J."/>
            <person name="LaButti K."/>
            <person name="Hainaut M."/>
            <person name="Henrissat B."/>
            <person name="Grigoriev I.V."/>
            <person name="Spatafora J.W."/>
            <person name="Aime M.C."/>
        </authorList>
    </citation>
    <scope>NUCLEOTIDE SEQUENCE [LARGE SCALE GENOMIC DNA]</scope>
    <source>
        <strain evidence="5 6">MCA 5214</strain>
    </source>
</reference>
<dbReference type="SMART" id="SM00360">
    <property type="entry name" value="RRM"/>
    <property type="match status" value="1"/>
</dbReference>
<protein>
    <recommendedName>
        <fullName evidence="4">RRM domain-containing protein</fullName>
    </recommendedName>
</protein>
<dbReference type="SUPFAM" id="SSF54928">
    <property type="entry name" value="RNA-binding domain, RBD"/>
    <property type="match status" value="1"/>
</dbReference>
<feature type="compositionally biased region" description="Polar residues" evidence="3">
    <location>
        <begin position="103"/>
        <end position="112"/>
    </location>
</feature>
<keyword evidence="1 2" id="KW-0694">RNA-binding</keyword>
<dbReference type="InterPro" id="IPR035979">
    <property type="entry name" value="RBD_domain_sf"/>
</dbReference>
<proteinExistence type="predicted"/>
<evidence type="ECO:0000256" key="2">
    <source>
        <dbReference type="PROSITE-ProRule" id="PRU00176"/>
    </source>
</evidence>
<dbReference type="InterPro" id="IPR012677">
    <property type="entry name" value="Nucleotide-bd_a/b_plait_sf"/>
</dbReference>
<feature type="compositionally biased region" description="Polar residues" evidence="3">
    <location>
        <begin position="119"/>
        <end position="129"/>
    </location>
</feature>
<evidence type="ECO:0000256" key="1">
    <source>
        <dbReference type="ARBA" id="ARBA00022884"/>
    </source>
</evidence>
<dbReference type="Gene3D" id="3.30.70.330">
    <property type="match status" value="2"/>
</dbReference>
<dbReference type="EMBL" id="KZ819668">
    <property type="protein sequence ID" value="PWN27335.1"/>
    <property type="molecule type" value="Genomic_DNA"/>
</dbReference>
<feature type="non-terminal residue" evidence="5">
    <location>
        <position position="222"/>
    </location>
</feature>
<evidence type="ECO:0000313" key="6">
    <source>
        <dbReference type="Proteomes" id="UP000245884"/>
    </source>
</evidence>
<accession>A0A316UW39</accession>
<organism evidence="5 6">
    <name type="scientific">Jaminaea rosea</name>
    <dbReference type="NCBI Taxonomy" id="1569628"/>
    <lineage>
        <taxon>Eukaryota</taxon>
        <taxon>Fungi</taxon>
        <taxon>Dikarya</taxon>
        <taxon>Basidiomycota</taxon>
        <taxon>Ustilaginomycotina</taxon>
        <taxon>Exobasidiomycetes</taxon>
        <taxon>Microstromatales</taxon>
        <taxon>Microstromatales incertae sedis</taxon>
        <taxon>Jaminaea</taxon>
    </lineage>
</organism>
<evidence type="ECO:0000259" key="4">
    <source>
        <dbReference type="PROSITE" id="PS50102"/>
    </source>
</evidence>
<evidence type="ECO:0000313" key="5">
    <source>
        <dbReference type="EMBL" id="PWN27335.1"/>
    </source>
</evidence>
<dbReference type="PROSITE" id="PS50102">
    <property type="entry name" value="RRM"/>
    <property type="match status" value="1"/>
</dbReference>
<dbReference type="GeneID" id="37025778"/>
<dbReference type="Proteomes" id="UP000245884">
    <property type="component" value="Unassembled WGS sequence"/>
</dbReference>
<feature type="domain" description="RRM" evidence="4">
    <location>
        <begin position="134"/>
        <end position="219"/>
    </location>
</feature>
<sequence length="222" mass="23911">MTEREFANMFLFARGFEASTLKIPSGSGPSSNGQPGKIKQTIGFAKFRTRAEALEARDALNGKKIDAERGCVLKTEMAKKNLHTKRAAGPEGEQQPPLRGAQPHSTASTSPKSPMELPSPTSRSFSIDQNPPCGTLFVGNLPGSISPSASASLEDQLRQRFVACQGYRQLSYRVKNNGPMCFVEFDDVQNAARALAEVNGDTMGGTVKNGGLRLSFSKNPLF</sequence>
<dbReference type="PANTHER" id="PTHR10501">
    <property type="entry name" value="U1 SMALL NUCLEAR RIBONUCLEOPROTEIN A/U2 SMALL NUCLEAR RIBONUCLEOPROTEIN B"/>
    <property type="match status" value="1"/>
</dbReference>
<feature type="region of interest" description="Disordered" evidence="3">
    <location>
        <begin position="78"/>
        <end position="129"/>
    </location>
</feature>
<dbReference type="RefSeq" id="XP_025361947.1">
    <property type="nucleotide sequence ID" value="XM_025503955.1"/>
</dbReference>
<evidence type="ECO:0000256" key="3">
    <source>
        <dbReference type="SAM" id="MobiDB-lite"/>
    </source>
</evidence>
<keyword evidence="6" id="KW-1185">Reference proteome</keyword>